<organism evidence="1 2">
    <name type="scientific">Enterococcus pseudoavium</name>
    <dbReference type="NCBI Taxonomy" id="44007"/>
    <lineage>
        <taxon>Bacteria</taxon>
        <taxon>Bacillati</taxon>
        <taxon>Bacillota</taxon>
        <taxon>Bacilli</taxon>
        <taxon>Lactobacillales</taxon>
        <taxon>Enterococcaceae</taxon>
        <taxon>Enterococcus</taxon>
    </lineage>
</organism>
<dbReference type="GO" id="GO:0004519">
    <property type="term" value="F:endonuclease activity"/>
    <property type="evidence" value="ECO:0007669"/>
    <property type="project" value="UniProtKB-KW"/>
</dbReference>
<keyword evidence="1" id="KW-0540">Nuclease</keyword>
<evidence type="ECO:0000313" key="1">
    <source>
        <dbReference type="EMBL" id="MDT2735760.1"/>
    </source>
</evidence>
<comment type="caution">
    <text evidence="1">The sequence shown here is derived from an EMBL/GenBank/DDBJ whole genome shotgun (WGS) entry which is preliminary data.</text>
</comment>
<dbReference type="Proteomes" id="UP001180842">
    <property type="component" value="Unassembled WGS sequence"/>
</dbReference>
<name>A0AAE4HXD9_9ENTE</name>
<evidence type="ECO:0000313" key="2">
    <source>
        <dbReference type="Proteomes" id="UP001180842"/>
    </source>
</evidence>
<sequence length="129" mass="15578">MVVKKQCNHAGCKVLVDYRQKYCDKHKPATKQTNADRYENRKRTGGKYFKFYHSNEWKKASQLYKLKNPCCEDCLEEGIIRKADITDHVIELRDDWSKRLDENNYRSRCHYHHNLKTRQEKAKRATLNR</sequence>
<dbReference type="AlphaFoldDB" id="A0AAE4HXD9"/>
<keyword evidence="1" id="KW-0255">Endonuclease</keyword>
<gene>
    <name evidence="1" type="ORF">P7H00_01270</name>
</gene>
<reference evidence="1" key="1">
    <citation type="submission" date="2023-03" db="EMBL/GenBank/DDBJ databases">
        <authorList>
            <person name="Shen W."/>
            <person name="Cai J."/>
        </authorList>
    </citation>
    <scope>NUCLEOTIDE SEQUENCE</scope>
    <source>
        <strain evidence="1">P69-2</strain>
    </source>
</reference>
<proteinExistence type="predicted"/>
<accession>A0AAE4HXD9</accession>
<keyword evidence="1" id="KW-0378">Hydrolase</keyword>
<dbReference type="EMBL" id="JARQAI010000001">
    <property type="protein sequence ID" value="MDT2735760.1"/>
    <property type="molecule type" value="Genomic_DNA"/>
</dbReference>
<protein>
    <submittedName>
        <fullName evidence="1">HNH endonuclease</fullName>
    </submittedName>
</protein>